<evidence type="ECO:0000313" key="3">
    <source>
        <dbReference type="EMBL" id="KAJ7958647.1"/>
    </source>
</evidence>
<dbReference type="Proteomes" id="UP001163823">
    <property type="component" value="Chromosome 8"/>
</dbReference>
<accession>A0AAD7PKN7</accession>
<evidence type="ECO:0000256" key="2">
    <source>
        <dbReference type="ARBA" id="ARBA00022737"/>
    </source>
</evidence>
<dbReference type="AlphaFoldDB" id="A0AAD7PKN7"/>
<evidence type="ECO:0000313" key="4">
    <source>
        <dbReference type="Proteomes" id="UP001163823"/>
    </source>
</evidence>
<dbReference type="Gene3D" id="2.120.10.80">
    <property type="entry name" value="Kelch-type beta propeller"/>
    <property type="match status" value="1"/>
</dbReference>
<proteinExistence type="predicted"/>
<name>A0AAD7PKN7_QUISA</name>
<dbReference type="KEGG" id="qsa:O6P43_019345"/>
<reference evidence="3" key="1">
    <citation type="journal article" date="2023" name="Science">
        <title>Elucidation of the pathway for biosynthesis of saponin adjuvants from the soapbark tree.</title>
        <authorList>
            <person name="Reed J."/>
            <person name="Orme A."/>
            <person name="El-Demerdash A."/>
            <person name="Owen C."/>
            <person name="Martin L.B.B."/>
            <person name="Misra R.C."/>
            <person name="Kikuchi S."/>
            <person name="Rejzek M."/>
            <person name="Martin A.C."/>
            <person name="Harkess A."/>
            <person name="Leebens-Mack J."/>
            <person name="Louveau T."/>
            <person name="Stephenson M.J."/>
            <person name="Osbourn A."/>
        </authorList>
    </citation>
    <scope>NUCLEOTIDE SEQUENCE</scope>
    <source>
        <strain evidence="3">S10</strain>
    </source>
</reference>
<dbReference type="EMBL" id="JARAOO010000008">
    <property type="protein sequence ID" value="KAJ7958647.1"/>
    <property type="molecule type" value="Genomic_DNA"/>
</dbReference>
<dbReference type="SUPFAM" id="SSF117281">
    <property type="entry name" value="Kelch motif"/>
    <property type="match status" value="1"/>
</dbReference>
<evidence type="ECO:0000256" key="1">
    <source>
        <dbReference type="ARBA" id="ARBA00022441"/>
    </source>
</evidence>
<sequence length="181" mass="20436">MESIRAVEIYQPESDTWVAAANMELGLSRFDSAVLGNKMYVTEGWTWPFMFSPRGGVYDLERNTWSEMSQGMREGWSGLSVVLGDKLFVISEYGDCPMKMYVNDKDTWQYVGGDKFPRDAMQRPFAVSGVEERIYVVSCGLHVAIGKVVFEGVEVKVEWEVVVAPKAFQELSPCNCQVLYA</sequence>
<keyword evidence="4" id="KW-1185">Reference proteome</keyword>
<keyword evidence="1" id="KW-0880">Kelch repeat</keyword>
<protein>
    <submittedName>
        <fullName evidence="3">F-box/kelch-repeat protein</fullName>
    </submittedName>
</protein>
<organism evidence="3 4">
    <name type="scientific">Quillaja saponaria</name>
    <name type="common">Soap bark tree</name>
    <dbReference type="NCBI Taxonomy" id="32244"/>
    <lineage>
        <taxon>Eukaryota</taxon>
        <taxon>Viridiplantae</taxon>
        <taxon>Streptophyta</taxon>
        <taxon>Embryophyta</taxon>
        <taxon>Tracheophyta</taxon>
        <taxon>Spermatophyta</taxon>
        <taxon>Magnoliopsida</taxon>
        <taxon>eudicotyledons</taxon>
        <taxon>Gunneridae</taxon>
        <taxon>Pentapetalae</taxon>
        <taxon>rosids</taxon>
        <taxon>fabids</taxon>
        <taxon>Fabales</taxon>
        <taxon>Quillajaceae</taxon>
        <taxon>Quillaja</taxon>
    </lineage>
</organism>
<keyword evidence="2" id="KW-0677">Repeat</keyword>
<dbReference type="PANTHER" id="PTHR46344:SF4">
    <property type="entry name" value="OS07G0153400 PROTEIN"/>
    <property type="match status" value="1"/>
</dbReference>
<dbReference type="InterPro" id="IPR015915">
    <property type="entry name" value="Kelch-typ_b-propeller"/>
</dbReference>
<comment type="caution">
    <text evidence="3">The sequence shown here is derived from an EMBL/GenBank/DDBJ whole genome shotgun (WGS) entry which is preliminary data.</text>
</comment>
<gene>
    <name evidence="3" type="ORF">O6P43_019345</name>
</gene>
<dbReference type="PANTHER" id="PTHR46344">
    <property type="entry name" value="OS02G0202900 PROTEIN"/>
    <property type="match status" value="1"/>
</dbReference>